<dbReference type="HOGENOM" id="CLU_3156407_0_0_10"/>
<evidence type="ECO:0000313" key="1">
    <source>
        <dbReference type="EMBL" id="EHJ42001.1"/>
    </source>
</evidence>
<gene>
    <name evidence="1" type="ORF">HMPREF0673_00183</name>
</gene>
<sequence>MTKQEESNYRRVWHPCHTHAALLLADGVGIARMLYPPIDTPTSFFNGF</sequence>
<dbReference type="Proteomes" id="UP000004407">
    <property type="component" value="Unassembled WGS sequence"/>
</dbReference>
<evidence type="ECO:0000313" key="2">
    <source>
        <dbReference type="Proteomes" id="UP000004407"/>
    </source>
</evidence>
<name>G6AU99_9BACT</name>
<organism evidence="1 2">
    <name type="scientific">Leyella stercorea DSM 18206</name>
    <dbReference type="NCBI Taxonomy" id="1002367"/>
    <lineage>
        <taxon>Bacteria</taxon>
        <taxon>Pseudomonadati</taxon>
        <taxon>Bacteroidota</taxon>
        <taxon>Bacteroidia</taxon>
        <taxon>Bacteroidales</taxon>
        <taxon>Prevotellaceae</taxon>
        <taxon>Leyella</taxon>
    </lineage>
</organism>
<protein>
    <submittedName>
        <fullName evidence="1">Uncharacterized protein</fullName>
    </submittedName>
</protein>
<proteinExistence type="predicted"/>
<dbReference type="EMBL" id="AFZZ01000026">
    <property type="protein sequence ID" value="EHJ42001.1"/>
    <property type="molecule type" value="Genomic_DNA"/>
</dbReference>
<comment type="caution">
    <text evidence="1">The sequence shown here is derived from an EMBL/GenBank/DDBJ whole genome shotgun (WGS) entry which is preliminary data.</text>
</comment>
<reference evidence="1 2" key="1">
    <citation type="submission" date="2011-08" db="EMBL/GenBank/DDBJ databases">
        <authorList>
            <person name="Weinstock G."/>
            <person name="Sodergren E."/>
            <person name="Clifton S."/>
            <person name="Fulton L."/>
            <person name="Fulton B."/>
            <person name="Courtney L."/>
            <person name="Fronick C."/>
            <person name="Harrison M."/>
            <person name="Strong C."/>
            <person name="Farmer C."/>
            <person name="Delahaunty K."/>
            <person name="Markovic C."/>
            <person name="Hall O."/>
            <person name="Minx P."/>
            <person name="Tomlinson C."/>
            <person name="Mitreva M."/>
            <person name="Hou S."/>
            <person name="Chen J."/>
            <person name="Wollam A."/>
            <person name="Pepin K.H."/>
            <person name="Johnson M."/>
            <person name="Bhonagiri V."/>
            <person name="Zhang X."/>
            <person name="Suruliraj S."/>
            <person name="Warren W."/>
            <person name="Chinwalla A."/>
            <person name="Mardis E.R."/>
            <person name="Wilson R.K."/>
        </authorList>
    </citation>
    <scope>NUCLEOTIDE SEQUENCE [LARGE SCALE GENOMIC DNA]</scope>
    <source>
        <strain evidence="1 2">DSM 18206</strain>
    </source>
</reference>
<accession>G6AU99</accession>
<dbReference type="AlphaFoldDB" id="G6AU99"/>